<dbReference type="InterPro" id="IPR015424">
    <property type="entry name" value="PyrdxlP-dep_Trfase"/>
</dbReference>
<name>A0ABP0C1X0_9PEZI</name>
<dbReference type="SUPFAM" id="SSF53383">
    <property type="entry name" value="PLP-dependent transferases"/>
    <property type="match status" value="1"/>
</dbReference>
<dbReference type="EMBL" id="CAWUHD010000061">
    <property type="protein sequence ID" value="CAK7225647.1"/>
    <property type="molecule type" value="Genomic_DNA"/>
</dbReference>
<dbReference type="InterPro" id="IPR015421">
    <property type="entry name" value="PyrdxlP-dep_Trfase_major"/>
</dbReference>
<reference evidence="4 5" key="1">
    <citation type="submission" date="2024-01" db="EMBL/GenBank/DDBJ databases">
        <authorList>
            <person name="Allen C."/>
            <person name="Tagirdzhanova G."/>
        </authorList>
    </citation>
    <scope>NUCLEOTIDE SEQUENCE [LARGE SCALE GENOMIC DNA]</scope>
</reference>
<evidence type="ECO:0000313" key="5">
    <source>
        <dbReference type="Proteomes" id="UP001642482"/>
    </source>
</evidence>
<proteinExistence type="inferred from homology"/>
<dbReference type="InterPro" id="IPR049704">
    <property type="entry name" value="Aminotrans_3_PPA_site"/>
</dbReference>
<comment type="similarity">
    <text evidence="1 3">Belongs to the class-III pyridoxal-phosphate-dependent aminotransferase family.</text>
</comment>
<keyword evidence="2 3" id="KW-0663">Pyridoxal phosphate</keyword>
<dbReference type="Gene3D" id="3.40.640.10">
    <property type="entry name" value="Type I PLP-dependent aspartate aminotransferase-like (Major domain)"/>
    <property type="match status" value="1"/>
</dbReference>
<dbReference type="Pfam" id="PF00202">
    <property type="entry name" value="Aminotran_3"/>
    <property type="match status" value="1"/>
</dbReference>
<dbReference type="PANTHER" id="PTHR43094:SF1">
    <property type="entry name" value="AMINOTRANSFERASE CLASS-III"/>
    <property type="match status" value="1"/>
</dbReference>
<dbReference type="CDD" id="cd00610">
    <property type="entry name" value="OAT_like"/>
    <property type="match status" value="1"/>
</dbReference>
<dbReference type="InterPro" id="IPR015422">
    <property type="entry name" value="PyrdxlP-dep_Trfase_small"/>
</dbReference>
<dbReference type="Gene3D" id="3.90.1150.10">
    <property type="entry name" value="Aspartate Aminotransferase, domain 1"/>
    <property type="match status" value="1"/>
</dbReference>
<accession>A0ABP0C1X0</accession>
<dbReference type="PROSITE" id="PS00600">
    <property type="entry name" value="AA_TRANSFER_CLASS_3"/>
    <property type="match status" value="1"/>
</dbReference>
<organism evidence="4 5">
    <name type="scientific">Sporothrix eucalyptigena</name>
    <dbReference type="NCBI Taxonomy" id="1812306"/>
    <lineage>
        <taxon>Eukaryota</taxon>
        <taxon>Fungi</taxon>
        <taxon>Dikarya</taxon>
        <taxon>Ascomycota</taxon>
        <taxon>Pezizomycotina</taxon>
        <taxon>Sordariomycetes</taxon>
        <taxon>Sordariomycetidae</taxon>
        <taxon>Ophiostomatales</taxon>
        <taxon>Ophiostomataceae</taxon>
        <taxon>Sporothrix</taxon>
    </lineage>
</organism>
<dbReference type="Proteomes" id="UP001642482">
    <property type="component" value="Unassembled WGS sequence"/>
</dbReference>
<comment type="caution">
    <text evidence="4">The sequence shown here is derived from an EMBL/GenBank/DDBJ whole genome shotgun (WGS) entry which is preliminary data.</text>
</comment>
<sequence length="480" mass="51460">MAETIVEVQEFVDVTDSTNSLASTTASTPPLEEQPFLLHRSLNERPHTVVSASGSYLTLDNGRKILDACGGAAVAILGHGNTEVATAVSNQMSKVSYVHTLSYGTNSSEELAKCILDTPGFDHGLVKAFFVGSGSEANDAAMKMARQYWFEKGETQRTRFVARRQAYHGNTFGAMSVSGMVGRKVPYQGVLMPNVALVSAADAFHHRRADEDETQFVERLVAETEAELVLLGPDTVISFIGETVSGAALGSMPAPKGYWPAIRKLCDKYGILLHLDEVMCGTGRLGTYFAFEQEGDIRPDIVTLGKGLGGGYAPIAGMLINDRIVQGLRQGTSAFNHGHTYQAHPVTCAASLAVQRIVKREGLIERVAKLGPTLGDMVRTAFAGAKYVGDIRGRGFFWSVEFVKDKSTKQPFASSLHFGGLVTRAAFDKGVAVYPGAGTVDGLVGDHVTLAPAYNATVKEMQLAVTTLRIAYDAIVESLD</sequence>
<evidence type="ECO:0008006" key="6">
    <source>
        <dbReference type="Google" id="ProtNLM"/>
    </source>
</evidence>
<keyword evidence="5" id="KW-1185">Reference proteome</keyword>
<evidence type="ECO:0000256" key="2">
    <source>
        <dbReference type="ARBA" id="ARBA00022898"/>
    </source>
</evidence>
<protein>
    <recommendedName>
        <fullName evidence="6">Aminotransferase</fullName>
    </recommendedName>
</protein>
<evidence type="ECO:0000313" key="4">
    <source>
        <dbReference type="EMBL" id="CAK7225647.1"/>
    </source>
</evidence>
<dbReference type="NCBIfam" id="NF005685">
    <property type="entry name" value="PRK07483.1"/>
    <property type="match status" value="1"/>
</dbReference>
<evidence type="ECO:0000256" key="3">
    <source>
        <dbReference type="RuleBase" id="RU003560"/>
    </source>
</evidence>
<dbReference type="InterPro" id="IPR005814">
    <property type="entry name" value="Aminotrans_3"/>
</dbReference>
<evidence type="ECO:0000256" key="1">
    <source>
        <dbReference type="ARBA" id="ARBA00008954"/>
    </source>
</evidence>
<dbReference type="PANTHER" id="PTHR43094">
    <property type="entry name" value="AMINOTRANSFERASE"/>
    <property type="match status" value="1"/>
</dbReference>
<gene>
    <name evidence="4" type="ORF">SEUCBS140593_005973</name>
</gene>